<organism evidence="2 3">
    <name type="scientific">Allokutzneria oryzae</name>
    <dbReference type="NCBI Taxonomy" id="1378989"/>
    <lineage>
        <taxon>Bacteria</taxon>
        <taxon>Bacillati</taxon>
        <taxon>Actinomycetota</taxon>
        <taxon>Actinomycetes</taxon>
        <taxon>Pseudonocardiales</taxon>
        <taxon>Pseudonocardiaceae</taxon>
        <taxon>Allokutzneria</taxon>
    </lineage>
</organism>
<accession>A0ABV5ZTK9</accession>
<gene>
    <name evidence="2" type="ORF">ACFFQA_09750</name>
</gene>
<reference evidence="2 3" key="1">
    <citation type="submission" date="2024-09" db="EMBL/GenBank/DDBJ databases">
        <authorList>
            <person name="Sun Q."/>
            <person name="Mori K."/>
        </authorList>
    </citation>
    <scope>NUCLEOTIDE SEQUENCE [LARGE SCALE GENOMIC DNA]</scope>
    <source>
        <strain evidence="2 3">TBRC 7907</strain>
    </source>
</reference>
<keyword evidence="1" id="KW-0732">Signal</keyword>
<evidence type="ECO:0000313" key="2">
    <source>
        <dbReference type="EMBL" id="MFB9904224.1"/>
    </source>
</evidence>
<protein>
    <submittedName>
        <fullName evidence="2">Uncharacterized protein</fullName>
    </submittedName>
</protein>
<feature type="signal peptide" evidence="1">
    <location>
        <begin position="1"/>
        <end position="28"/>
    </location>
</feature>
<proteinExistence type="predicted"/>
<comment type="caution">
    <text evidence="2">The sequence shown here is derived from an EMBL/GenBank/DDBJ whole genome shotgun (WGS) entry which is preliminary data.</text>
</comment>
<evidence type="ECO:0000313" key="3">
    <source>
        <dbReference type="Proteomes" id="UP001589693"/>
    </source>
</evidence>
<evidence type="ECO:0000256" key="1">
    <source>
        <dbReference type="SAM" id="SignalP"/>
    </source>
</evidence>
<dbReference type="Proteomes" id="UP001589693">
    <property type="component" value="Unassembled WGS sequence"/>
</dbReference>
<feature type="chain" id="PRO_5046437292" evidence="1">
    <location>
        <begin position="29"/>
        <end position="123"/>
    </location>
</feature>
<sequence length="123" mass="13457">MRSTRGKVGTVALLTLSTMFLSALPATARTDDRIYDGWDVAGAGNFRPSGNYKSDISLCDEELDGNSVYAEFYTYGGARIDLSDSALNGCAQRTLWGEHNQIRSFRIREEGGAWSPLAVLDRA</sequence>
<dbReference type="RefSeq" id="WP_377851417.1">
    <property type="nucleotide sequence ID" value="NZ_JBHLZU010000008.1"/>
</dbReference>
<dbReference type="EMBL" id="JBHLZU010000008">
    <property type="protein sequence ID" value="MFB9904224.1"/>
    <property type="molecule type" value="Genomic_DNA"/>
</dbReference>
<name>A0ABV5ZTK9_9PSEU</name>
<keyword evidence="3" id="KW-1185">Reference proteome</keyword>